<dbReference type="EMBL" id="JARKIB010000077">
    <property type="protein sequence ID" value="KAJ7747299.1"/>
    <property type="molecule type" value="Genomic_DNA"/>
</dbReference>
<gene>
    <name evidence="1" type="ORF">B0H16DRAFT_1320483</name>
</gene>
<proteinExistence type="predicted"/>
<evidence type="ECO:0000313" key="1">
    <source>
        <dbReference type="EMBL" id="KAJ7747299.1"/>
    </source>
</evidence>
<protein>
    <recommendedName>
        <fullName evidence="3">DDE Tnp4 domain-containing protein</fullName>
    </recommendedName>
</protein>
<name>A0AAD7IQ95_9AGAR</name>
<evidence type="ECO:0000313" key="2">
    <source>
        <dbReference type="Proteomes" id="UP001215598"/>
    </source>
</evidence>
<dbReference type="PANTHER" id="PTHR48471:SF1">
    <property type="entry name" value="DDE TNP4 DOMAIN-CONTAINING PROTEIN"/>
    <property type="match status" value="1"/>
</dbReference>
<reference evidence="1" key="1">
    <citation type="submission" date="2023-03" db="EMBL/GenBank/DDBJ databases">
        <title>Massive genome expansion in bonnet fungi (Mycena s.s.) driven by repeated elements and novel gene families across ecological guilds.</title>
        <authorList>
            <consortium name="Lawrence Berkeley National Laboratory"/>
            <person name="Harder C.B."/>
            <person name="Miyauchi S."/>
            <person name="Viragh M."/>
            <person name="Kuo A."/>
            <person name="Thoen E."/>
            <person name="Andreopoulos B."/>
            <person name="Lu D."/>
            <person name="Skrede I."/>
            <person name="Drula E."/>
            <person name="Henrissat B."/>
            <person name="Morin E."/>
            <person name="Kohler A."/>
            <person name="Barry K."/>
            <person name="LaButti K."/>
            <person name="Morin E."/>
            <person name="Salamov A."/>
            <person name="Lipzen A."/>
            <person name="Mereny Z."/>
            <person name="Hegedus B."/>
            <person name="Baldrian P."/>
            <person name="Stursova M."/>
            <person name="Weitz H."/>
            <person name="Taylor A."/>
            <person name="Grigoriev I.V."/>
            <person name="Nagy L.G."/>
            <person name="Martin F."/>
            <person name="Kauserud H."/>
        </authorList>
    </citation>
    <scope>NUCLEOTIDE SEQUENCE</scope>
    <source>
        <strain evidence="1">CBHHK182m</strain>
    </source>
</reference>
<evidence type="ECO:0008006" key="3">
    <source>
        <dbReference type="Google" id="ProtNLM"/>
    </source>
</evidence>
<dbReference type="Proteomes" id="UP001215598">
    <property type="component" value="Unassembled WGS sequence"/>
</dbReference>
<comment type="caution">
    <text evidence="1">The sequence shown here is derived from an EMBL/GenBank/DDBJ whole genome shotgun (WGS) entry which is preliminary data.</text>
</comment>
<dbReference type="PANTHER" id="PTHR48471">
    <property type="entry name" value="DDE TNP4 DOMAIN-CONTAINING PROTEIN"/>
    <property type="match status" value="1"/>
</dbReference>
<keyword evidence="2" id="KW-1185">Reference proteome</keyword>
<sequence length="256" mass="28794">MDLDVFASHQQLADLEEDELNEEHRLASATTAIIVLGAIEARRLRAERRKPSRLYLCRPQLLRNPRGVTAWQVLYRTRNNRAYITTMGFDVTTFDTILEAGFGQHWNNTPIPRPDASKTGKARLGGRSLDAAGALGLLLHYLNSTMREISLQQIFALIPTTVSRYITFGLEILLGVLRHMPSASIQWPGHRDKFQEYNDLIVARHPRLTGAFSSIDGLNLMCQTSADEEIENATYNGWLCEHFIGSVLVFSPKGKS</sequence>
<accession>A0AAD7IQ95</accession>
<organism evidence="1 2">
    <name type="scientific">Mycena metata</name>
    <dbReference type="NCBI Taxonomy" id="1033252"/>
    <lineage>
        <taxon>Eukaryota</taxon>
        <taxon>Fungi</taxon>
        <taxon>Dikarya</taxon>
        <taxon>Basidiomycota</taxon>
        <taxon>Agaricomycotina</taxon>
        <taxon>Agaricomycetes</taxon>
        <taxon>Agaricomycetidae</taxon>
        <taxon>Agaricales</taxon>
        <taxon>Marasmiineae</taxon>
        <taxon>Mycenaceae</taxon>
        <taxon>Mycena</taxon>
    </lineage>
</organism>
<dbReference type="AlphaFoldDB" id="A0AAD7IQ95"/>